<reference evidence="1" key="1">
    <citation type="journal article" date="2018" name="DNA Res.">
        <title>Multiple hybrid de novo genome assembly of finger millet, an orphan allotetraploid crop.</title>
        <authorList>
            <person name="Hatakeyama M."/>
            <person name="Aluri S."/>
            <person name="Balachadran M.T."/>
            <person name="Sivarajan S.R."/>
            <person name="Patrignani A."/>
            <person name="Gruter S."/>
            <person name="Poveda L."/>
            <person name="Shimizu-Inatsugi R."/>
            <person name="Baeten J."/>
            <person name="Francoijs K.J."/>
            <person name="Nataraja K.N."/>
            <person name="Reddy Y.A.N."/>
            <person name="Phadnis S."/>
            <person name="Ravikumar R.L."/>
            <person name="Schlapbach R."/>
            <person name="Sreeman S.M."/>
            <person name="Shimizu K.K."/>
        </authorList>
    </citation>
    <scope>NUCLEOTIDE SEQUENCE</scope>
</reference>
<proteinExistence type="predicted"/>
<protein>
    <submittedName>
        <fullName evidence="1">Uncharacterized protein</fullName>
    </submittedName>
</protein>
<reference evidence="1" key="2">
    <citation type="submission" date="2021-12" db="EMBL/GenBank/DDBJ databases">
        <title>Resequencing data analysis of finger millet.</title>
        <authorList>
            <person name="Hatakeyama M."/>
            <person name="Aluri S."/>
            <person name="Balachadran M.T."/>
            <person name="Sivarajan S.R."/>
            <person name="Poveda L."/>
            <person name="Shimizu-Inatsugi R."/>
            <person name="Schlapbach R."/>
            <person name="Sreeman S.M."/>
            <person name="Shimizu K.K."/>
        </authorList>
    </citation>
    <scope>NUCLEOTIDE SEQUENCE</scope>
</reference>
<comment type="caution">
    <text evidence="1">The sequence shown here is derived from an EMBL/GenBank/DDBJ whole genome shotgun (WGS) entry which is preliminary data.</text>
</comment>
<dbReference type="EMBL" id="BQKI01000072">
    <property type="protein sequence ID" value="GJN16576.1"/>
    <property type="molecule type" value="Genomic_DNA"/>
</dbReference>
<sequence>MAFLFGAALGLVLGVALVMVFARLENARAEQRRELVRACRTTDPIPGCYCFIFLEVDCAGFEEFHSSEFYPSWVSFTQKQKLSICQC</sequence>
<name>A0AAV5E210_ELECO</name>
<gene>
    <name evidence="1" type="primary">gb03579</name>
    <name evidence="1" type="ORF">PR202_gb03579</name>
</gene>
<evidence type="ECO:0000313" key="1">
    <source>
        <dbReference type="EMBL" id="GJN16576.1"/>
    </source>
</evidence>
<dbReference type="AlphaFoldDB" id="A0AAV5E210"/>
<organism evidence="1 2">
    <name type="scientific">Eleusine coracana subsp. coracana</name>
    <dbReference type="NCBI Taxonomy" id="191504"/>
    <lineage>
        <taxon>Eukaryota</taxon>
        <taxon>Viridiplantae</taxon>
        <taxon>Streptophyta</taxon>
        <taxon>Embryophyta</taxon>
        <taxon>Tracheophyta</taxon>
        <taxon>Spermatophyta</taxon>
        <taxon>Magnoliopsida</taxon>
        <taxon>Liliopsida</taxon>
        <taxon>Poales</taxon>
        <taxon>Poaceae</taxon>
        <taxon>PACMAD clade</taxon>
        <taxon>Chloridoideae</taxon>
        <taxon>Cynodonteae</taxon>
        <taxon>Eleusininae</taxon>
        <taxon>Eleusine</taxon>
    </lineage>
</organism>
<evidence type="ECO:0000313" key="2">
    <source>
        <dbReference type="Proteomes" id="UP001054889"/>
    </source>
</evidence>
<dbReference type="Proteomes" id="UP001054889">
    <property type="component" value="Unassembled WGS sequence"/>
</dbReference>
<accession>A0AAV5E210</accession>
<keyword evidence="2" id="KW-1185">Reference proteome</keyword>